<keyword evidence="5 13" id="KW-0812">Transmembrane</keyword>
<evidence type="ECO:0000313" key="15">
    <source>
        <dbReference type="Proteomes" id="UP000192220"/>
    </source>
</evidence>
<keyword evidence="3" id="KW-0145">Chemotaxis</keyword>
<dbReference type="GeneID" id="106519585"/>
<dbReference type="SUPFAM" id="SSF81321">
    <property type="entry name" value="Family A G protein-coupled receptor-like"/>
    <property type="match status" value="1"/>
</dbReference>
<dbReference type="PROSITE" id="PS50262">
    <property type="entry name" value="G_PROTEIN_RECEP_F1_2"/>
    <property type="match status" value="1"/>
</dbReference>
<dbReference type="GO" id="GO:0007204">
    <property type="term" value="P:positive regulation of cytosolic calcium ion concentration"/>
    <property type="evidence" value="ECO:0007669"/>
    <property type="project" value="TreeGrafter"/>
</dbReference>
<keyword evidence="15" id="KW-1185">Reference proteome</keyword>
<evidence type="ECO:0000256" key="12">
    <source>
        <dbReference type="ARBA" id="ARBA00025736"/>
    </source>
</evidence>
<dbReference type="OrthoDB" id="10044919at2759"/>
<dbReference type="GO" id="GO:0006935">
    <property type="term" value="P:chemotaxis"/>
    <property type="evidence" value="ECO:0007669"/>
    <property type="project" value="UniProtKB-KW"/>
</dbReference>
<dbReference type="GO" id="GO:0007200">
    <property type="term" value="P:phospholipase C-activating G protein-coupled receptor signaling pathway"/>
    <property type="evidence" value="ECO:0007669"/>
    <property type="project" value="TreeGrafter"/>
</dbReference>
<keyword evidence="4" id="KW-0597">Phosphoprotein</keyword>
<evidence type="ECO:0000256" key="11">
    <source>
        <dbReference type="ARBA" id="ARBA00023224"/>
    </source>
</evidence>
<dbReference type="InterPro" id="IPR000826">
    <property type="entry name" value="Formyl_rcpt-rel"/>
</dbReference>
<dbReference type="AlphaFoldDB" id="A0A2I4BGA3"/>
<evidence type="ECO:0000256" key="2">
    <source>
        <dbReference type="ARBA" id="ARBA00022475"/>
    </source>
</evidence>
<feature type="transmembrane region" description="Helical" evidence="13">
    <location>
        <begin position="235"/>
        <end position="258"/>
    </location>
</feature>
<dbReference type="FunFam" id="1.20.1070.10:FF:000034">
    <property type="entry name" value="G-protein coupled receptor 1"/>
    <property type="match status" value="1"/>
</dbReference>
<protein>
    <submittedName>
        <fullName evidence="16">C3a anaphylatoxin chemotactic receptor</fullName>
    </submittedName>
</protein>
<dbReference type="InParanoid" id="A0A2I4BGA3"/>
<keyword evidence="9" id="KW-1015">Disulfide bond</keyword>
<feature type="transmembrane region" description="Helical" evidence="13">
    <location>
        <begin position="33"/>
        <end position="54"/>
    </location>
</feature>
<evidence type="ECO:0000256" key="10">
    <source>
        <dbReference type="ARBA" id="ARBA00023170"/>
    </source>
</evidence>
<dbReference type="Proteomes" id="UP000192220">
    <property type="component" value="Unplaced"/>
</dbReference>
<evidence type="ECO:0000259" key="14">
    <source>
        <dbReference type="PROSITE" id="PS50262"/>
    </source>
</evidence>
<feature type="transmembrane region" description="Helical" evidence="13">
    <location>
        <begin position="106"/>
        <end position="124"/>
    </location>
</feature>
<keyword evidence="7" id="KW-0297">G-protein coupled receptor</keyword>
<keyword evidence="11" id="KW-0807">Transducer</keyword>
<dbReference type="RefSeq" id="XP_013866771.1">
    <property type="nucleotide sequence ID" value="XM_014011317.1"/>
</dbReference>
<feature type="transmembrane region" description="Helical" evidence="13">
    <location>
        <begin position="270"/>
        <end position="293"/>
    </location>
</feature>
<feature type="transmembrane region" description="Helical" evidence="13">
    <location>
        <begin position="66"/>
        <end position="86"/>
    </location>
</feature>
<evidence type="ECO:0000256" key="1">
    <source>
        <dbReference type="ARBA" id="ARBA00004651"/>
    </source>
</evidence>
<evidence type="ECO:0000256" key="7">
    <source>
        <dbReference type="ARBA" id="ARBA00023040"/>
    </source>
</evidence>
<evidence type="ECO:0000313" key="16">
    <source>
        <dbReference type="RefSeq" id="XP_013866771.1"/>
    </source>
</evidence>
<dbReference type="GO" id="GO:0005886">
    <property type="term" value="C:plasma membrane"/>
    <property type="evidence" value="ECO:0007669"/>
    <property type="project" value="UniProtKB-SubCell"/>
</dbReference>
<dbReference type="InterPro" id="IPR000276">
    <property type="entry name" value="GPCR_Rhodpsn"/>
</dbReference>
<keyword evidence="2" id="KW-1003">Cell membrane</keyword>
<evidence type="ECO:0000256" key="5">
    <source>
        <dbReference type="ARBA" id="ARBA00022692"/>
    </source>
</evidence>
<evidence type="ECO:0000256" key="6">
    <source>
        <dbReference type="ARBA" id="ARBA00022989"/>
    </source>
</evidence>
<dbReference type="PRINTS" id="PR01104">
    <property type="entry name" value="ANPHYLATOXNR"/>
</dbReference>
<dbReference type="PANTHER" id="PTHR24225">
    <property type="entry name" value="CHEMOTACTIC RECEPTOR"/>
    <property type="match status" value="1"/>
</dbReference>
<evidence type="ECO:0000256" key="3">
    <source>
        <dbReference type="ARBA" id="ARBA00022500"/>
    </source>
</evidence>
<accession>A0A2I4BGA3</accession>
<proteinExistence type="inferred from homology"/>
<dbReference type="Pfam" id="PF00001">
    <property type="entry name" value="7tm_1"/>
    <property type="match status" value="1"/>
</dbReference>
<reference evidence="16" key="1">
    <citation type="submission" date="2025-08" db="UniProtKB">
        <authorList>
            <consortium name="RefSeq"/>
        </authorList>
    </citation>
    <scope>IDENTIFICATION</scope>
    <source>
        <strain evidence="16">Quisiro</strain>
        <tissue evidence="16">Liver</tissue>
    </source>
</reference>
<feature type="transmembrane region" description="Helical" evidence="13">
    <location>
        <begin position="144"/>
        <end position="166"/>
    </location>
</feature>
<gene>
    <name evidence="16" type="primary">LOC106519585</name>
</gene>
<dbReference type="GO" id="GO:0006954">
    <property type="term" value="P:inflammatory response"/>
    <property type="evidence" value="ECO:0007669"/>
    <property type="project" value="TreeGrafter"/>
</dbReference>
<dbReference type="PRINTS" id="PR00237">
    <property type="entry name" value="GPCRRHODOPSN"/>
</dbReference>
<dbReference type="GO" id="GO:0004875">
    <property type="term" value="F:complement receptor activity"/>
    <property type="evidence" value="ECO:0007669"/>
    <property type="project" value="InterPro"/>
</dbReference>
<comment type="subcellular location">
    <subcellularLocation>
        <location evidence="1">Cell membrane</location>
        <topology evidence="1">Multi-pass membrane protein</topology>
    </subcellularLocation>
</comment>
<comment type="similarity">
    <text evidence="12">Belongs to the chemokine-like receptor (CMKLR) family.</text>
</comment>
<feature type="domain" description="G-protein coupled receptors family 1 profile" evidence="14">
    <location>
        <begin position="46"/>
        <end position="290"/>
    </location>
</feature>
<evidence type="ECO:0000256" key="8">
    <source>
        <dbReference type="ARBA" id="ARBA00023136"/>
    </source>
</evidence>
<dbReference type="KEGG" id="alim:106519585"/>
<dbReference type="InterPro" id="IPR017452">
    <property type="entry name" value="GPCR_Rhodpsn_7TM"/>
</dbReference>
<dbReference type="CDD" id="cd14974">
    <property type="entry name" value="7tmA_Anaphylatoxin_R-like"/>
    <property type="match status" value="1"/>
</dbReference>
<organism evidence="15 16">
    <name type="scientific">Austrofundulus limnaeus</name>
    <name type="common">Annual killifish</name>
    <dbReference type="NCBI Taxonomy" id="52670"/>
    <lineage>
        <taxon>Eukaryota</taxon>
        <taxon>Metazoa</taxon>
        <taxon>Chordata</taxon>
        <taxon>Craniata</taxon>
        <taxon>Vertebrata</taxon>
        <taxon>Euteleostomi</taxon>
        <taxon>Actinopterygii</taxon>
        <taxon>Neopterygii</taxon>
        <taxon>Teleostei</taxon>
        <taxon>Neoteleostei</taxon>
        <taxon>Acanthomorphata</taxon>
        <taxon>Ovalentaria</taxon>
        <taxon>Atherinomorphae</taxon>
        <taxon>Cyprinodontiformes</taxon>
        <taxon>Rivulidae</taxon>
        <taxon>Austrofundulus</taxon>
    </lineage>
</organism>
<feature type="transmembrane region" description="Helical" evidence="13">
    <location>
        <begin position="197"/>
        <end position="223"/>
    </location>
</feature>
<sequence>MFPNSSLISKETKHLKDDSTKVDFEAVMDNISIVIYTLTVLFGLTGNAMVIWVAGFKLKRKVTNVWLVNLAIADLIFCITRVFSLIKKLFYDHWPFGVFVCKFNSFFKYANMFCSVFLLAVISLDRMLCVWRPIFTKQRRTLCAARVVAVLIWISAIAFSMPFFFYREVYLKNNRTKCSMDVKEAKEGDNSTKYALYLIRFLCGFVLPFVVILVCYIMTGVGIRRTRLVGKSRPLRILASLVIAFFLCWAPYHCLQLVKMVDSKNAVLKIWQPLASALAYFNSCVNPLLYFCVGLNVRGQFRQSLTGIYRRALAEDVEGQTSQSNDLDETTASKYDSAVVSGRTEV</sequence>
<keyword evidence="6 13" id="KW-1133">Transmembrane helix</keyword>
<dbReference type="PANTHER" id="PTHR24225:SF48">
    <property type="entry name" value="C3A ANAPHYLATOXIN CHEMOTACTIC RECEPTOR-RELATED"/>
    <property type="match status" value="1"/>
</dbReference>
<evidence type="ECO:0000256" key="9">
    <source>
        <dbReference type="ARBA" id="ARBA00023157"/>
    </source>
</evidence>
<evidence type="ECO:0000256" key="13">
    <source>
        <dbReference type="SAM" id="Phobius"/>
    </source>
</evidence>
<keyword evidence="10 16" id="KW-0675">Receptor</keyword>
<name>A0A2I4BGA3_AUSLI</name>
<dbReference type="GO" id="GO:0004930">
    <property type="term" value="F:G protein-coupled receptor activity"/>
    <property type="evidence" value="ECO:0007669"/>
    <property type="project" value="UniProtKB-KW"/>
</dbReference>
<keyword evidence="8 13" id="KW-0472">Membrane</keyword>
<dbReference type="Gene3D" id="1.20.1070.10">
    <property type="entry name" value="Rhodopsin 7-helix transmembrane proteins"/>
    <property type="match status" value="1"/>
</dbReference>
<evidence type="ECO:0000256" key="4">
    <source>
        <dbReference type="ARBA" id="ARBA00022553"/>
    </source>
</evidence>
<dbReference type="InterPro" id="IPR002234">
    <property type="entry name" value="Anphylx_rcpt_C3a/C5a1-2"/>
</dbReference>